<dbReference type="EMBL" id="HBGD01006856">
    <property type="protein sequence ID" value="CAD9082490.1"/>
    <property type="molecule type" value="Transcribed_RNA"/>
</dbReference>
<accession>A0A7S1KSS6</accession>
<proteinExistence type="predicted"/>
<reference evidence="2" key="1">
    <citation type="submission" date="2021-01" db="EMBL/GenBank/DDBJ databases">
        <authorList>
            <person name="Corre E."/>
            <person name="Pelletier E."/>
            <person name="Niang G."/>
            <person name="Scheremetjew M."/>
            <person name="Finn R."/>
            <person name="Kale V."/>
            <person name="Holt S."/>
            <person name="Cochrane G."/>
            <person name="Meng A."/>
            <person name="Brown T."/>
            <person name="Cohen L."/>
        </authorList>
    </citation>
    <scope>NUCLEOTIDE SEQUENCE</scope>
    <source>
        <strain evidence="2">WS</strain>
    </source>
</reference>
<feature type="signal peptide" evidence="1">
    <location>
        <begin position="1"/>
        <end position="24"/>
    </location>
</feature>
<feature type="chain" id="PRO_5031571072" evidence="1">
    <location>
        <begin position="25"/>
        <end position="785"/>
    </location>
</feature>
<protein>
    <submittedName>
        <fullName evidence="2">Uncharacterized protein</fullName>
    </submittedName>
</protein>
<dbReference type="AlphaFoldDB" id="A0A7S1KSS6"/>
<organism evidence="2">
    <name type="scientific">Percolomonas cosmopolitus</name>
    <dbReference type="NCBI Taxonomy" id="63605"/>
    <lineage>
        <taxon>Eukaryota</taxon>
        <taxon>Discoba</taxon>
        <taxon>Heterolobosea</taxon>
        <taxon>Tetramitia</taxon>
        <taxon>Eutetramitia</taxon>
        <taxon>Percolomonadidae</taxon>
        <taxon>Percolomonas</taxon>
    </lineage>
</organism>
<evidence type="ECO:0000256" key="1">
    <source>
        <dbReference type="SAM" id="SignalP"/>
    </source>
</evidence>
<gene>
    <name evidence="2" type="ORF">PCOS0759_LOCUS5730</name>
</gene>
<name>A0A7S1KSS6_9EUKA</name>
<keyword evidence="1" id="KW-0732">Signal</keyword>
<sequence length="785" mass="90325">MSIHLSSLLVAFLLVAFTFTFTFSSSSKIQISFPPNVLPQYIEKNIVNHFSHVQLQFGADEQYNIEVHPFQQRSSSHNDTSTKFTIRTSKQSNGTKIDIFSVNRFSMLAGTFHLMRKFGVLHFHPLQVNYVPKSNVGDLLPDEESLEASYARIGSHIHSMHPLELTDFVNGFVDHSREVGTREQFAAILDSEWNSLMEWMVASKTNMLEWILLRVSPDYDKSEERMQRLALIVERAHDYGIFVGVDVPIALQQQHSWALIQSFGDKKKEFAQIEHNTNILAQANFDYITTELGFSEFTHGNATRMLDWLDELTRIGLTLGMITYTKAHISTGQTVPGWIDPVTKKDGMNFNFLPYYARKELGVMPHTVQFYAFDDPAHTYGNANFTHMMKYLEVELGRREVLYFPETAYWVNYDINAPLFLPLYVDRRLYDLRLLVEKEKATGKRMDGHIIFSSGWEFGYWLNDKLVNEMAFNRSVVNLERSHDEDLRDLLATLFDDFGDASEKLTQAFMKLILMQREYLIYGTVDHVRPTKTEKRAGQAYLEGWDTWSDLMTLVTQYFGKNIATQPDGLRIIQVRHGLDRVLDGPRYKEDVAPLLKEMQISFSASAEEIAAIRSEVAAGVLDLFDDLSDSVQLLALRATQVYESFEYASAVHDRASKQDLEQRKQSLSGIMTQARKVMDQRVAQFHAKNIGAWAQNPTAYPFYYLYQAKTLYFWWRDIAQAVFDVKSPCYLNLINPVDVSLGEGFLSEFVSMLREFLDKMQKAEWIADCLAAPTKEPEIPPFHL</sequence>
<evidence type="ECO:0000313" key="2">
    <source>
        <dbReference type="EMBL" id="CAD9082490.1"/>
    </source>
</evidence>